<keyword evidence="1" id="KW-0732">Signal</keyword>
<accession>A0A318JFN4</accession>
<dbReference type="AlphaFoldDB" id="A0A318JFN4"/>
<dbReference type="Proteomes" id="UP000247792">
    <property type="component" value="Unassembled WGS sequence"/>
</dbReference>
<dbReference type="OrthoDB" id="8777086at2"/>
<sequence length="134" mass="15214">MNRLLFGGLALLMQFFISAYALAIPGSNELTQIANLTASLDQKYVAGSISTAEQAEIALKESNAAQLRLQSWYEQADRACHQTFFVNDCLNDVKQQRRQYIVSLQRIALEAKALQRKLRIDQLDKELEQRQAKP</sequence>
<dbReference type="EMBL" id="QJKB01000001">
    <property type="protein sequence ID" value="PXX47297.1"/>
    <property type="molecule type" value="Genomic_DNA"/>
</dbReference>
<feature type="chain" id="PRO_5016329485" description="Lysozyme inhibitor LprI N-terminal domain-containing protein" evidence="1">
    <location>
        <begin position="24"/>
        <end position="134"/>
    </location>
</feature>
<evidence type="ECO:0000313" key="2">
    <source>
        <dbReference type="EMBL" id="PXX47297.1"/>
    </source>
</evidence>
<feature type="signal peptide" evidence="1">
    <location>
        <begin position="1"/>
        <end position="23"/>
    </location>
</feature>
<reference evidence="2 3" key="1">
    <citation type="submission" date="2018-05" db="EMBL/GenBank/DDBJ databases">
        <title>Genomic Encyclopedia of Type Strains, Phase IV (KMG-IV): sequencing the most valuable type-strain genomes for metagenomic binning, comparative biology and taxonomic classification.</title>
        <authorList>
            <person name="Goeker M."/>
        </authorList>
    </citation>
    <scope>NUCLEOTIDE SEQUENCE [LARGE SCALE GENOMIC DNA]</scope>
    <source>
        <strain evidence="2 3">DSM 19792</strain>
    </source>
</reference>
<organism evidence="2 3">
    <name type="scientific">Undibacterium pigrum</name>
    <dbReference type="NCBI Taxonomy" id="401470"/>
    <lineage>
        <taxon>Bacteria</taxon>
        <taxon>Pseudomonadati</taxon>
        <taxon>Pseudomonadota</taxon>
        <taxon>Betaproteobacteria</taxon>
        <taxon>Burkholderiales</taxon>
        <taxon>Oxalobacteraceae</taxon>
        <taxon>Undibacterium</taxon>
    </lineage>
</organism>
<comment type="caution">
    <text evidence="2">The sequence shown here is derived from an EMBL/GenBank/DDBJ whole genome shotgun (WGS) entry which is preliminary data.</text>
</comment>
<evidence type="ECO:0008006" key="4">
    <source>
        <dbReference type="Google" id="ProtNLM"/>
    </source>
</evidence>
<evidence type="ECO:0000256" key="1">
    <source>
        <dbReference type="SAM" id="SignalP"/>
    </source>
</evidence>
<gene>
    <name evidence="2" type="ORF">DFR42_101874</name>
</gene>
<evidence type="ECO:0000313" key="3">
    <source>
        <dbReference type="Proteomes" id="UP000247792"/>
    </source>
</evidence>
<proteinExistence type="predicted"/>
<protein>
    <recommendedName>
        <fullName evidence="4">Lysozyme inhibitor LprI N-terminal domain-containing protein</fullName>
    </recommendedName>
</protein>
<keyword evidence="3" id="KW-1185">Reference proteome</keyword>
<dbReference type="RefSeq" id="WP_110253686.1">
    <property type="nucleotide sequence ID" value="NZ_QJKB01000001.1"/>
</dbReference>
<name>A0A318JFN4_9BURK</name>